<name>A0A4R6VAV5_9ACTN</name>
<accession>A0A4R6VAV5</accession>
<sequence>MRSAISLVIVVWLVIGFLAAWQRGYLTDSEQSCASVGTTLVTVVSGPLNYVGTNPEVDCPPVPQPSE</sequence>
<evidence type="ECO:0000313" key="1">
    <source>
        <dbReference type="EMBL" id="TDQ53777.1"/>
    </source>
</evidence>
<gene>
    <name evidence="1" type="ORF">EV190_103228</name>
</gene>
<evidence type="ECO:0000313" key="2">
    <source>
        <dbReference type="Proteomes" id="UP000295281"/>
    </source>
</evidence>
<dbReference type="RefSeq" id="WP_133740687.1">
    <property type="nucleotide sequence ID" value="NZ_SNYN01000003.1"/>
</dbReference>
<dbReference type="AlphaFoldDB" id="A0A4R6VAV5"/>
<keyword evidence="2" id="KW-1185">Reference proteome</keyword>
<protein>
    <submittedName>
        <fullName evidence="1">Uncharacterized protein</fullName>
    </submittedName>
</protein>
<proteinExistence type="predicted"/>
<dbReference type="Proteomes" id="UP000295281">
    <property type="component" value="Unassembled WGS sequence"/>
</dbReference>
<organism evidence="1 2">
    <name type="scientific">Actinorugispora endophytica</name>
    <dbReference type="NCBI Taxonomy" id="1605990"/>
    <lineage>
        <taxon>Bacteria</taxon>
        <taxon>Bacillati</taxon>
        <taxon>Actinomycetota</taxon>
        <taxon>Actinomycetes</taxon>
        <taxon>Streptosporangiales</taxon>
        <taxon>Nocardiopsidaceae</taxon>
        <taxon>Actinorugispora</taxon>
    </lineage>
</organism>
<dbReference type="EMBL" id="SNYN01000003">
    <property type="protein sequence ID" value="TDQ53777.1"/>
    <property type="molecule type" value="Genomic_DNA"/>
</dbReference>
<reference evidence="1 2" key="1">
    <citation type="submission" date="2019-03" db="EMBL/GenBank/DDBJ databases">
        <title>Genomic Encyclopedia of Type Strains, Phase IV (KMG-IV): sequencing the most valuable type-strain genomes for metagenomic binning, comparative biology and taxonomic classification.</title>
        <authorList>
            <person name="Goeker M."/>
        </authorList>
    </citation>
    <scope>NUCLEOTIDE SEQUENCE [LARGE SCALE GENOMIC DNA]</scope>
    <source>
        <strain evidence="1 2">DSM 46770</strain>
    </source>
</reference>
<dbReference type="OrthoDB" id="4950701at2"/>
<comment type="caution">
    <text evidence="1">The sequence shown here is derived from an EMBL/GenBank/DDBJ whole genome shotgun (WGS) entry which is preliminary data.</text>
</comment>